<keyword evidence="2 3" id="KW-0119">Carbohydrate metabolism</keyword>
<evidence type="ECO:0000259" key="4">
    <source>
        <dbReference type="PROSITE" id="PS51159"/>
    </source>
</evidence>
<dbReference type="Pfam" id="PF03370">
    <property type="entry name" value="CBM_21"/>
    <property type="match status" value="1"/>
</dbReference>
<dbReference type="InterPro" id="IPR050782">
    <property type="entry name" value="PP1_regulatory_subunit_3"/>
</dbReference>
<keyword evidence="6" id="KW-1185">Reference proteome</keyword>
<keyword evidence="1 3" id="KW-0321">Glycogen metabolism</keyword>
<evidence type="ECO:0000256" key="1">
    <source>
        <dbReference type="ARBA" id="ARBA00022600"/>
    </source>
</evidence>
<dbReference type="GO" id="GO:0005977">
    <property type="term" value="P:glycogen metabolic process"/>
    <property type="evidence" value="ECO:0007669"/>
    <property type="project" value="UniProtKB-KW"/>
</dbReference>
<protein>
    <recommendedName>
        <fullName evidence="3">Protein phosphatase 1 regulatory subunit</fullName>
    </recommendedName>
</protein>
<dbReference type="PROSITE" id="PS51159">
    <property type="entry name" value="CBM21"/>
    <property type="match status" value="1"/>
</dbReference>
<evidence type="ECO:0000256" key="2">
    <source>
        <dbReference type="ARBA" id="ARBA00023277"/>
    </source>
</evidence>
<dbReference type="PANTHER" id="PTHR12307:SF54">
    <property type="entry name" value="PROTEIN PHOSPHATASE 1 REGULATORY SUBUNIT 3C"/>
    <property type="match status" value="1"/>
</dbReference>
<dbReference type="PIRSF" id="PIRSF038207">
    <property type="entry name" value="PP1_GT_animal"/>
    <property type="match status" value="1"/>
</dbReference>
<dbReference type="InterPro" id="IPR038175">
    <property type="entry name" value="CBM21_dom_sf"/>
</dbReference>
<dbReference type="GO" id="GO:0008157">
    <property type="term" value="F:protein phosphatase 1 binding"/>
    <property type="evidence" value="ECO:0007669"/>
    <property type="project" value="TreeGrafter"/>
</dbReference>
<dbReference type="InterPro" id="IPR017434">
    <property type="entry name" value="Pase-1_reg-su_3B/C/D_met"/>
</dbReference>
<dbReference type="PANTHER" id="PTHR12307">
    <property type="entry name" value="PROTEIN PHOSPHATASE 1 REGULATORY SUBUNIT"/>
    <property type="match status" value="1"/>
</dbReference>
<reference evidence="5" key="1">
    <citation type="thesis" date="2020" institute="ProQuest LLC" country="789 East Eisenhower Parkway, Ann Arbor, MI, USA">
        <title>Comparative Genomics and Chromosome Evolution.</title>
        <authorList>
            <person name="Mudd A.B."/>
        </authorList>
    </citation>
    <scope>NUCLEOTIDE SEQUENCE</scope>
    <source>
        <strain evidence="5">Female2</strain>
        <tissue evidence="5">Blood</tissue>
    </source>
</reference>
<gene>
    <name evidence="5" type="ORF">GDO86_006765</name>
</gene>
<dbReference type="InterPro" id="IPR005036">
    <property type="entry name" value="CBM21_dom"/>
</dbReference>
<sequence>MVIYTVTSGTPRKSVQLLKEAATFYPSKMPVDFSMCLCLSPTPQPPLHCTPSASLRPCLAPTPRPPDPRKKNVVFADALGLALTSVRHFTRQFFDEEPLLLALASLRALRPFSSPTYILDFSTPTQDYSRFRAKLFQQLVCLEQCAVQGAAVAGTVRVRNIGYEKRVNLRVTYDGWRSYYDLPCTFLRDSGGGGDTDTFSFRITLPVGTERAEFCIRFWCEGAEHWDNNDGKNYGLHKQAERGGYIEGPYW</sequence>
<dbReference type="GO" id="GO:0000164">
    <property type="term" value="C:protein phosphatase type 1 complex"/>
    <property type="evidence" value="ECO:0007669"/>
    <property type="project" value="TreeGrafter"/>
</dbReference>
<proteinExistence type="predicted"/>
<organism evidence="5 6">
    <name type="scientific">Hymenochirus boettgeri</name>
    <name type="common">Congo dwarf clawed frog</name>
    <dbReference type="NCBI Taxonomy" id="247094"/>
    <lineage>
        <taxon>Eukaryota</taxon>
        <taxon>Metazoa</taxon>
        <taxon>Chordata</taxon>
        <taxon>Craniata</taxon>
        <taxon>Vertebrata</taxon>
        <taxon>Euteleostomi</taxon>
        <taxon>Amphibia</taxon>
        <taxon>Batrachia</taxon>
        <taxon>Anura</taxon>
        <taxon>Pipoidea</taxon>
        <taxon>Pipidae</taxon>
        <taxon>Pipinae</taxon>
        <taxon>Hymenochirus</taxon>
    </lineage>
</organism>
<dbReference type="Gene3D" id="2.60.40.2440">
    <property type="entry name" value="Carbohydrate binding type-21 domain"/>
    <property type="match status" value="1"/>
</dbReference>
<dbReference type="GO" id="GO:2001069">
    <property type="term" value="F:glycogen binding"/>
    <property type="evidence" value="ECO:0007669"/>
    <property type="project" value="TreeGrafter"/>
</dbReference>
<feature type="domain" description="CBM21" evidence="4">
    <location>
        <begin position="132"/>
        <end position="237"/>
    </location>
</feature>
<dbReference type="Proteomes" id="UP000812440">
    <property type="component" value="Chromosome 3"/>
</dbReference>
<evidence type="ECO:0000313" key="6">
    <source>
        <dbReference type="Proteomes" id="UP000812440"/>
    </source>
</evidence>
<evidence type="ECO:0000256" key="3">
    <source>
        <dbReference type="PIRNR" id="PIRNR038207"/>
    </source>
</evidence>
<comment type="caution">
    <text evidence="5">The sequence shown here is derived from an EMBL/GenBank/DDBJ whole genome shotgun (WGS) entry which is preliminary data.</text>
</comment>
<name>A0A8T2J9W5_9PIPI</name>
<dbReference type="GO" id="GO:0005979">
    <property type="term" value="P:regulation of glycogen biosynthetic process"/>
    <property type="evidence" value="ECO:0007669"/>
    <property type="project" value="TreeGrafter"/>
</dbReference>
<dbReference type="AlphaFoldDB" id="A0A8T2J9W5"/>
<evidence type="ECO:0000313" key="5">
    <source>
        <dbReference type="EMBL" id="KAG8441142.1"/>
    </source>
</evidence>
<accession>A0A8T2J9W5</accession>
<dbReference type="EMBL" id="JAACNH010000006">
    <property type="protein sequence ID" value="KAG8441142.1"/>
    <property type="molecule type" value="Genomic_DNA"/>
</dbReference>
<dbReference type="OrthoDB" id="1881at2759"/>